<name>A0A5C6E0I6_9BACT</name>
<dbReference type="Proteomes" id="UP000319143">
    <property type="component" value="Unassembled WGS sequence"/>
</dbReference>
<gene>
    <name evidence="1" type="ORF">Poly41_06670</name>
</gene>
<keyword evidence="2" id="KW-1185">Reference proteome</keyword>
<organism evidence="1 2">
    <name type="scientific">Novipirellula artificiosorum</name>
    <dbReference type="NCBI Taxonomy" id="2528016"/>
    <lineage>
        <taxon>Bacteria</taxon>
        <taxon>Pseudomonadati</taxon>
        <taxon>Planctomycetota</taxon>
        <taxon>Planctomycetia</taxon>
        <taxon>Pirellulales</taxon>
        <taxon>Pirellulaceae</taxon>
        <taxon>Novipirellula</taxon>
    </lineage>
</organism>
<reference evidence="1 2" key="1">
    <citation type="submission" date="2019-02" db="EMBL/GenBank/DDBJ databases">
        <title>Deep-cultivation of Planctomycetes and their phenomic and genomic characterization uncovers novel biology.</title>
        <authorList>
            <person name="Wiegand S."/>
            <person name="Jogler M."/>
            <person name="Boedeker C."/>
            <person name="Pinto D."/>
            <person name="Vollmers J."/>
            <person name="Rivas-Marin E."/>
            <person name="Kohn T."/>
            <person name="Peeters S.H."/>
            <person name="Heuer A."/>
            <person name="Rast P."/>
            <person name="Oberbeckmann S."/>
            <person name="Bunk B."/>
            <person name="Jeske O."/>
            <person name="Meyerdierks A."/>
            <person name="Storesund J.E."/>
            <person name="Kallscheuer N."/>
            <person name="Luecker S."/>
            <person name="Lage O.M."/>
            <person name="Pohl T."/>
            <person name="Merkel B.J."/>
            <person name="Hornburger P."/>
            <person name="Mueller R.-W."/>
            <person name="Bruemmer F."/>
            <person name="Labrenz M."/>
            <person name="Spormann A.M."/>
            <person name="Op Den Camp H."/>
            <person name="Overmann J."/>
            <person name="Amann R."/>
            <person name="Jetten M.S.M."/>
            <person name="Mascher T."/>
            <person name="Medema M.H."/>
            <person name="Devos D.P."/>
            <person name="Kaster A.-K."/>
            <person name="Ovreas L."/>
            <person name="Rohde M."/>
            <person name="Galperin M.Y."/>
            <person name="Jogler C."/>
        </authorList>
    </citation>
    <scope>NUCLEOTIDE SEQUENCE [LARGE SCALE GENOMIC DNA]</scope>
    <source>
        <strain evidence="1 2">Poly41</strain>
    </source>
</reference>
<evidence type="ECO:0000313" key="1">
    <source>
        <dbReference type="EMBL" id="TWU42370.1"/>
    </source>
</evidence>
<protein>
    <submittedName>
        <fullName evidence="1">Uncharacterized protein</fullName>
    </submittedName>
</protein>
<comment type="caution">
    <text evidence="1">The sequence shown here is derived from an EMBL/GenBank/DDBJ whole genome shotgun (WGS) entry which is preliminary data.</text>
</comment>
<accession>A0A5C6E0I6</accession>
<evidence type="ECO:0000313" key="2">
    <source>
        <dbReference type="Proteomes" id="UP000319143"/>
    </source>
</evidence>
<proteinExistence type="predicted"/>
<dbReference type="EMBL" id="SJPV01000001">
    <property type="protein sequence ID" value="TWU42370.1"/>
    <property type="molecule type" value="Genomic_DNA"/>
</dbReference>
<sequence>MGWTNPTPLTLDARFSVLEAFGESCRASLVGRVLSGESCRASLVMGSNLSSYLAESSSPYPGWCKPLIWAAFLTLLLPTQTEEPRFLQRFESMTKRIVNRLNRNSMILRRQPSWNWASNGGATLIDIGRAIMRYPTSFIQSDCFPIVARVISAGKRVGGSSTGMQKRASGWKPRTRAISLRFQLMSFSTGFRT</sequence>
<dbReference type="AlphaFoldDB" id="A0A5C6E0I6"/>